<dbReference type="OrthoDB" id="2336608at2759"/>
<reference evidence="2" key="1">
    <citation type="journal article" date="2020" name="Fungal Divers.">
        <title>Resolving the Mortierellaceae phylogeny through synthesis of multi-gene phylogenetics and phylogenomics.</title>
        <authorList>
            <person name="Vandepol N."/>
            <person name="Liber J."/>
            <person name="Desiro A."/>
            <person name="Na H."/>
            <person name="Kennedy M."/>
            <person name="Barry K."/>
            <person name="Grigoriev I.V."/>
            <person name="Miller A.N."/>
            <person name="O'Donnell K."/>
            <person name="Stajich J.E."/>
            <person name="Bonito G."/>
        </authorList>
    </citation>
    <scope>NUCLEOTIDE SEQUENCE</scope>
    <source>
        <strain evidence="2">KOD1015</strain>
    </source>
</reference>
<name>A0A9P6G3Q8_9FUNG</name>
<gene>
    <name evidence="2" type="ORF">BGW38_003203</name>
</gene>
<protein>
    <submittedName>
        <fullName evidence="2">Uncharacterized protein</fullName>
    </submittedName>
</protein>
<keyword evidence="3" id="KW-1185">Reference proteome</keyword>
<evidence type="ECO:0000256" key="1">
    <source>
        <dbReference type="SAM" id="MobiDB-lite"/>
    </source>
</evidence>
<organism evidence="2 3">
    <name type="scientific">Lunasporangiospora selenospora</name>
    <dbReference type="NCBI Taxonomy" id="979761"/>
    <lineage>
        <taxon>Eukaryota</taxon>
        <taxon>Fungi</taxon>
        <taxon>Fungi incertae sedis</taxon>
        <taxon>Mucoromycota</taxon>
        <taxon>Mortierellomycotina</taxon>
        <taxon>Mortierellomycetes</taxon>
        <taxon>Mortierellales</taxon>
        <taxon>Mortierellaceae</taxon>
        <taxon>Lunasporangiospora</taxon>
    </lineage>
</organism>
<feature type="region of interest" description="Disordered" evidence="1">
    <location>
        <begin position="104"/>
        <end position="141"/>
    </location>
</feature>
<dbReference type="AlphaFoldDB" id="A0A9P6G3Q8"/>
<comment type="caution">
    <text evidence="2">The sequence shown here is derived from an EMBL/GenBank/DDBJ whole genome shotgun (WGS) entry which is preliminary data.</text>
</comment>
<feature type="compositionally biased region" description="Basic and acidic residues" evidence="1">
    <location>
        <begin position="104"/>
        <end position="115"/>
    </location>
</feature>
<evidence type="ECO:0000313" key="2">
    <source>
        <dbReference type="EMBL" id="KAF9586517.1"/>
    </source>
</evidence>
<proteinExistence type="predicted"/>
<evidence type="ECO:0000313" key="3">
    <source>
        <dbReference type="Proteomes" id="UP000780801"/>
    </source>
</evidence>
<accession>A0A9P6G3Q8</accession>
<dbReference type="Proteomes" id="UP000780801">
    <property type="component" value="Unassembled WGS sequence"/>
</dbReference>
<dbReference type="EMBL" id="JAABOA010000022">
    <property type="protein sequence ID" value="KAF9586517.1"/>
    <property type="molecule type" value="Genomic_DNA"/>
</dbReference>
<sequence length="141" mass="15510">MPNPASVSKFYREKLEKHQLNPQELAAVRYAFIKHTLIASATTVTLGTSAYYFVGNLVGLSIGMMIAVESGMKSVEGQLQGTGSELLYLMDRYSKATLREKMGQKGLDELMHHDEDESNPSLAAPRMINRPVAENTGDESS</sequence>